<feature type="domain" description="Methyl-accepting transducer" evidence="6">
    <location>
        <begin position="438"/>
        <end position="674"/>
    </location>
</feature>
<dbReference type="Proteomes" id="UP000714380">
    <property type="component" value="Unassembled WGS sequence"/>
</dbReference>
<organism evidence="8 9">
    <name type="scientific">Thalassolituus marinus</name>
    <dbReference type="NCBI Taxonomy" id="671053"/>
    <lineage>
        <taxon>Bacteria</taxon>
        <taxon>Pseudomonadati</taxon>
        <taxon>Pseudomonadota</taxon>
        <taxon>Gammaproteobacteria</taxon>
        <taxon>Oceanospirillales</taxon>
        <taxon>Oceanospirillaceae</taxon>
        <taxon>Thalassolituus</taxon>
    </lineage>
</organism>
<keyword evidence="2 4" id="KW-0807">Transducer</keyword>
<dbReference type="SMART" id="SM00283">
    <property type="entry name" value="MA"/>
    <property type="match status" value="1"/>
</dbReference>
<dbReference type="CDD" id="cd11386">
    <property type="entry name" value="MCP_signal"/>
    <property type="match status" value="1"/>
</dbReference>
<evidence type="ECO:0000256" key="1">
    <source>
        <dbReference type="ARBA" id="ARBA00004370"/>
    </source>
</evidence>
<reference evidence="8 9" key="1">
    <citation type="submission" date="2020-12" db="EMBL/GenBank/DDBJ databases">
        <title>Novel Thalassolituus-related marine hydrocarbonoclastic bacteria mediated algae-derived hydrocarbons mineralization in twilight zone of the northern South China Sea.</title>
        <authorList>
            <person name="Dong C."/>
        </authorList>
    </citation>
    <scope>NUCLEOTIDE SEQUENCE [LARGE SCALE GENOMIC DNA]</scope>
    <source>
        <strain evidence="8 9">IMCC1826</strain>
    </source>
</reference>
<comment type="similarity">
    <text evidence="3">Belongs to the methyl-accepting chemotaxis (MCP) protein family.</text>
</comment>
<accession>A0ABS7ZSC0</accession>
<feature type="domain" description="HAMP" evidence="7">
    <location>
        <begin position="379"/>
        <end position="433"/>
    </location>
</feature>
<proteinExistence type="inferred from homology"/>
<keyword evidence="5" id="KW-1133">Transmembrane helix</keyword>
<dbReference type="Pfam" id="PF00015">
    <property type="entry name" value="MCPsignal"/>
    <property type="match status" value="1"/>
</dbReference>
<dbReference type="PROSITE" id="PS50111">
    <property type="entry name" value="CHEMOTAXIS_TRANSDUC_2"/>
    <property type="match status" value="1"/>
</dbReference>
<feature type="transmembrane region" description="Helical" evidence="5">
    <location>
        <begin position="360"/>
        <end position="378"/>
    </location>
</feature>
<dbReference type="SMART" id="SM00304">
    <property type="entry name" value="HAMP"/>
    <property type="match status" value="1"/>
</dbReference>
<dbReference type="InterPro" id="IPR003660">
    <property type="entry name" value="HAMP_dom"/>
</dbReference>
<dbReference type="CDD" id="cd06225">
    <property type="entry name" value="HAMP"/>
    <property type="match status" value="1"/>
</dbReference>
<gene>
    <name evidence="8" type="ORF">I9W95_12855</name>
</gene>
<dbReference type="RefSeq" id="WP_225675524.1">
    <property type="nucleotide sequence ID" value="NZ_JAEDAH010000083.1"/>
</dbReference>
<name>A0ABS7ZSC0_9GAMM</name>
<dbReference type="PROSITE" id="PS50885">
    <property type="entry name" value="HAMP"/>
    <property type="match status" value="1"/>
</dbReference>
<dbReference type="Pfam" id="PF00672">
    <property type="entry name" value="HAMP"/>
    <property type="match status" value="1"/>
</dbReference>
<comment type="subcellular location">
    <subcellularLocation>
        <location evidence="1">Membrane</location>
    </subcellularLocation>
</comment>
<keyword evidence="5" id="KW-0472">Membrane</keyword>
<comment type="caution">
    <text evidence="8">The sequence shown here is derived from an EMBL/GenBank/DDBJ whole genome shotgun (WGS) entry which is preliminary data.</text>
</comment>
<dbReference type="CDD" id="cd12913">
    <property type="entry name" value="PDC1_MCP_like"/>
    <property type="match status" value="1"/>
</dbReference>
<dbReference type="PANTHER" id="PTHR32089:SF117">
    <property type="entry name" value="METHYL ACCEPTING SENSORY TRANSDUCER WITH CACHE_1 SMALL MOLECULE BINDING DOMAIN"/>
    <property type="match status" value="1"/>
</dbReference>
<evidence type="ECO:0000256" key="2">
    <source>
        <dbReference type="ARBA" id="ARBA00023224"/>
    </source>
</evidence>
<dbReference type="SUPFAM" id="SSF58104">
    <property type="entry name" value="Methyl-accepting chemotaxis protein (MCP) signaling domain"/>
    <property type="match status" value="1"/>
</dbReference>
<dbReference type="Gene3D" id="3.30.450.20">
    <property type="entry name" value="PAS domain"/>
    <property type="match status" value="1"/>
</dbReference>
<sequence length="710" mass="76490">MKALPLKTKLIALILGMIILIAVVLTLQTYRGITSLSDELSDQTAVSLRESAVNRLKTSAHAFGEEVRGFINGAYRVPMAMARVIQGSIDSGEEPMMSREEISELSGDLLRANPDISSSYAQFEVNGYDNLDQILTGDDSRIETSGATGSLEIYWVRESDGSVEQQKVEDPEEKYLTGLNEFGIRESEWYLCARDTKKPCLMEPYLYEIEPGYSEMMTSLTAPIVINGKFRGIAGVDVNLPIFQKLTETASKNLFDGQAKVTLLSDMGLIVASSHYKEKSGRPLKEVHKDIADTLLKLPDNDSLTEIDGNIYVSHALNITASGSRWAFLIELPTAVALQALYHQQQVIEDAKNAVVGQQILVTLILLAAALVITTMFIRSITSPLQKLNSQVGQLASSHGDLTQSLKLDTHAELIELSGGFNAFIGKLRDMINALKTVSDSVRSMSGDNKRISEKTRENTDSQQYEMDNVVTATEEMSATAQEVSRIAADAAGKAKDIHSTVISSQKTLSDAAGSVQQLTGAMKSANDSISKVASRSDAINGILLVIRNVAEQTNLLALNAAIEAARAGEQGRGFAVVADEVRTLASKTQESTAEIDALISSLQDEVKTAVGIIEEGSERAEGAMNSTRYANESLHSVVESIGGIADHIHQVATAAEEQSSVSNEITRTLTVIGQATQTLAELAQEASSGSNALSGQVDILDAQLNQLNT</sequence>
<keyword evidence="9" id="KW-1185">Reference proteome</keyword>
<evidence type="ECO:0000256" key="5">
    <source>
        <dbReference type="SAM" id="Phobius"/>
    </source>
</evidence>
<evidence type="ECO:0000259" key="6">
    <source>
        <dbReference type="PROSITE" id="PS50111"/>
    </source>
</evidence>
<evidence type="ECO:0000256" key="3">
    <source>
        <dbReference type="ARBA" id="ARBA00029447"/>
    </source>
</evidence>
<dbReference type="Gene3D" id="1.10.287.950">
    <property type="entry name" value="Methyl-accepting chemotaxis protein"/>
    <property type="match status" value="1"/>
</dbReference>
<keyword evidence="5" id="KW-0812">Transmembrane</keyword>
<dbReference type="InterPro" id="IPR004089">
    <property type="entry name" value="MCPsignal_dom"/>
</dbReference>
<evidence type="ECO:0000313" key="8">
    <source>
        <dbReference type="EMBL" id="MCA6064497.1"/>
    </source>
</evidence>
<protein>
    <submittedName>
        <fullName evidence="8">Methyl-accepting chemotaxis protein</fullName>
    </submittedName>
</protein>
<evidence type="ECO:0000256" key="4">
    <source>
        <dbReference type="PROSITE-ProRule" id="PRU00284"/>
    </source>
</evidence>
<evidence type="ECO:0000259" key="7">
    <source>
        <dbReference type="PROSITE" id="PS50885"/>
    </source>
</evidence>
<dbReference type="PANTHER" id="PTHR32089">
    <property type="entry name" value="METHYL-ACCEPTING CHEMOTAXIS PROTEIN MCPB"/>
    <property type="match status" value="1"/>
</dbReference>
<evidence type="ECO:0000313" key="9">
    <source>
        <dbReference type="Proteomes" id="UP000714380"/>
    </source>
</evidence>
<dbReference type="EMBL" id="JAEDAH010000083">
    <property type="protein sequence ID" value="MCA6064497.1"/>
    <property type="molecule type" value="Genomic_DNA"/>
</dbReference>